<dbReference type="Proteomes" id="UP000324585">
    <property type="component" value="Unassembled WGS sequence"/>
</dbReference>
<dbReference type="EMBL" id="VRMN01000003">
    <property type="protein sequence ID" value="KAA8495880.1"/>
    <property type="molecule type" value="Genomic_DNA"/>
</dbReference>
<dbReference type="Pfam" id="PF00069">
    <property type="entry name" value="Pkinase"/>
    <property type="match status" value="1"/>
</dbReference>
<dbReference type="SUPFAM" id="SSF56112">
    <property type="entry name" value="Protein kinase-like (PK-like)"/>
    <property type="match status" value="1"/>
</dbReference>
<dbReference type="SMART" id="SM00220">
    <property type="entry name" value="S_TKc"/>
    <property type="match status" value="1"/>
</dbReference>
<evidence type="ECO:0000256" key="1">
    <source>
        <dbReference type="ARBA" id="ARBA00022741"/>
    </source>
</evidence>
<accession>A0A5J4YY31</accession>
<evidence type="ECO:0000313" key="7">
    <source>
        <dbReference type="Proteomes" id="UP000324585"/>
    </source>
</evidence>
<name>A0A5J4YY31_PORPP</name>
<dbReference type="Gene3D" id="1.10.510.10">
    <property type="entry name" value="Transferase(Phosphotransferase) domain 1"/>
    <property type="match status" value="1"/>
</dbReference>
<dbReference type="OrthoDB" id="10252171at2759"/>
<dbReference type="InterPro" id="IPR017441">
    <property type="entry name" value="Protein_kinase_ATP_BS"/>
</dbReference>
<dbReference type="InterPro" id="IPR011009">
    <property type="entry name" value="Kinase-like_dom_sf"/>
</dbReference>
<dbReference type="InterPro" id="IPR000719">
    <property type="entry name" value="Prot_kinase_dom"/>
</dbReference>
<proteinExistence type="inferred from homology"/>
<dbReference type="PROSITE" id="PS00107">
    <property type="entry name" value="PROTEIN_KINASE_ATP"/>
    <property type="match status" value="1"/>
</dbReference>
<evidence type="ECO:0000256" key="3">
    <source>
        <dbReference type="PROSITE-ProRule" id="PRU10141"/>
    </source>
</evidence>
<feature type="binding site" evidence="3">
    <location>
        <position position="78"/>
    </location>
    <ligand>
        <name>ATP</name>
        <dbReference type="ChEBI" id="CHEBI:30616"/>
    </ligand>
</feature>
<evidence type="ECO:0000256" key="2">
    <source>
        <dbReference type="ARBA" id="ARBA00022840"/>
    </source>
</evidence>
<evidence type="ECO:0000259" key="5">
    <source>
        <dbReference type="PROSITE" id="PS50011"/>
    </source>
</evidence>
<organism evidence="6 7">
    <name type="scientific">Porphyridium purpureum</name>
    <name type="common">Red alga</name>
    <name type="synonym">Porphyridium cruentum</name>
    <dbReference type="NCBI Taxonomy" id="35688"/>
    <lineage>
        <taxon>Eukaryota</taxon>
        <taxon>Rhodophyta</taxon>
        <taxon>Bangiophyceae</taxon>
        <taxon>Porphyridiales</taxon>
        <taxon>Porphyridiaceae</taxon>
        <taxon>Porphyridium</taxon>
    </lineage>
</organism>
<dbReference type="PROSITE" id="PS00108">
    <property type="entry name" value="PROTEIN_KINASE_ST"/>
    <property type="match status" value="1"/>
</dbReference>
<sequence>MRAFVGGLRVKDGAAQRARSQPVCRRGNVTMRTAASYRLRAFDFSIQLEKPLGEGSYGTVCPGVKAVVPDAGMRVVAKYAKADAQSREYLQVERDVNIFLHSNTLKFPTAAAQAGFFPAYLGSFYLQRVQGEVLIWAQCGEHTLDYYVESCDWQQLADALGFPSQYVQQACKPDLKVAITTRLLERILRICDYLHELHLVHRDIKPQNLLMDQELSAVRLIDFGSCALLRTRFGNTLGYDSNRSPVDPRYAAPERFLDPSAPTAFDLYSAALVALQVLLPDELAVRSDPAELQLQLGRNLYFARECMAALRDTGQLTRHGELERILETVERLCVRDPRGRGSAALALRTLKPAPRIKLLDLVAVGLLGEPLELLLFALVLLLRKSYFSWGALLATMRSLCDGQRSAVRWYVQQSIVLWTFCGGQLSVALARPRRRQRLRRRRTRTGSCRSVCLRTPLTLPAQRRALDRCVQRAFCVHEMNWRRRSHT</sequence>
<keyword evidence="6" id="KW-0418">Kinase</keyword>
<dbReference type="PROSITE" id="PS50011">
    <property type="entry name" value="PROTEIN_KINASE_DOM"/>
    <property type="match status" value="1"/>
</dbReference>
<dbReference type="GO" id="GO:0005524">
    <property type="term" value="F:ATP binding"/>
    <property type="evidence" value="ECO:0007669"/>
    <property type="project" value="UniProtKB-UniRule"/>
</dbReference>
<feature type="domain" description="Protein kinase" evidence="5">
    <location>
        <begin position="46"/>
        <end position="356"/>
    </location>
</feature>
<comment type="similarity">
    <text evidence="4">Belongs to the protein kinase superfamily.</text>
</comment>
<dbReference type="AlphaFoldDB" id="A0A5J4YY31"/>
<keyword evidence="1 3" id="KW-0547">Nucleotide-binding</keyword>
<keyword evidence="4" id="KW-0723">Serine/threonine-protein kinase</keyword>
<comment type="caution">
    <text evidence="6">The sequence shown here is derived from an EMBL/GenBank/DDBJ whole genome shotgun (WGS) entry which is preliminary data.</text>
</comment>
<keyword evidence="7" id="KW-1185">Reference proteome</keyword>
<protein>
    <submittedName>
        <fullName evidence="6">Serine/threonine-protein kinase STN8, chloroplastic</fullName>
    </submittedName>
</protein>
<dbReference type="GO" id="GO:0004674">
    <property type="term" value="F:protein serine/threonine kinase activity"/>
    <property type="evidence" value="ECO:0007669"/>
    <property type="project" value="UniProtKB-KW"/>
</dbReference>
<evidence type="ECO:0000313" key="6">
    <source>
        <dbReference type="EMBL" id="KAA8495880.1"/>
    </source>
</evidence>
<reference evidence="7" key="1">
    <citation type="journal article" date="2019" name="Nat. Commun.">
        <title>Expansion of phycobilisome linker gene families in mesophilic red algae.</title>
        <authorList>
            <person name="Lee J."/>
            <person name="Kim D."/>
            <person name="Bhattacharya D."/>
            <person name="Yoon H.S."/>
        </authorList>
    </citation>
    <scope>NUCLEOTIDE SEQUENCE [LARGE SCALE GENOMIC DNA]</scope>
    <source>
        <strain evidence="7">CCMP 1328</strain>
    </source>
</reference>
<keyword evidence="2 3" id="KW-0067">ATP-binding</keyword>
<keyword evidence="6" id="KW-0808">Transferase</keyword>
<dbReference type="PANTHER" id="PTHR46699">
    <property type="entry name" value="SERINE/THREONINE-PROTEIN KINASE STN8, CHLOROPLASTIC-RELATED"/>
    <property type="match status" value="1"/>
</dbReference>
<dbReference type="InterPro" id="IPR008271">
    <property type="entry name" value="Ser/Thr_kinase_AS"/>
</dbReference>
<evidence type="ECO:0000256" key="4">
    <source>
        <dbReference type="RuleBase" id="RU000304"/>
    </source>
</evidence>
<gene>
    <name evidence="6" type="ORF">FVE85_2035</name>
</gene>